<dbReference type="CDD" id="cd00190">
    <property type="entry name" value="Tryp_SPc"/>
    <property type="match status" value="1"/>
</dbReference>
<dbReference type="FunFam" id="2.40.10.10:FF:000028">
    <property type="entry name" value="Serine protease easter"/>
    <property type="match status" value="1"/>
</dbReference>
<keyword evidence="10" id="KW-0378">Hydrolase</keyword>
<keyword evidence="4" id="KW-0732">Signal</keyword>
<gene>
    <name evidence="14" type="ORF">pipiens_007361</name>
</gene>
<dbReference type="SMART" id="SM00020">
    <property type="entry name" value="Tryp_SPc"/>
    <property type="match status" value="2"/>
</dbReference>
<keyword evidence="10" id="KW-0720">Serine protease</keyword>
<organism evidence="14 15">
    <name type="scientific">Culex pipiens pipiens</name>
    <name type="common">Northern house mosquito</name>
    <dbReference type="NCBI Taxonomy" id="38569"/>
    <lineage>
        <taxon>Eukaryota</taxon>
        <taxon>Metazoa</taxon>
        <taxon>Ecdysozoa</taxon>
        <taxon>Arthropoda</taxon>
        <taxon>Hexapoda</taxon>
        <taxon>Insecta</taxon>
        <taxon>Pterygota</taxon>
        <taxon>Neoptera</taxon>
        <taxon>Endopterygota</taxon>
        <taxon>Diptera</taxon>
        <taxon>Nematocera</taxon>
        <taxon>Culicoidea</taxon>
        <taxon>Culicidae</taxon>
        <taxon>Culicinae</taxon>
        <taxon>Culicini</taxon>
        <taxon>Culex</taxon>
        <taxon>Culex</taxon>
    </lineage>
</organism>
<dbReference type="PROSITE" id="PS00028">
    <property type="entry name" value="ZINC_FINGER_C2H2_1"/>
    <property type="match status" value="4"/>
</dbReference>
<dbReference type="PRINTS" id="PR00722">
    <property type="entry name" value="CHYMOTRYPSIN"/>
</dbReference>
<accession>A0ABD1DMQ9</accession>
<evidence type="ECO:0000256" key="2">
    <source>
        <dbReference type="ARBA" id="ARBA00022525"/>
    </source>
</evidence>
<dbReference type="PANTHER" id="PTHR24260:SF147">
    <property type="entry name" value="EG:BACR7A4.3 PROTEIN-RELATED"/>
    <property type="match status" value="1"/>
</dbReference>
<dbReference type="GO" id="GO:0008270">
    <property type="term" value="F:zinc ion binding"/>
    <property type="evidence" value="ECO:0007669"/>
    <property type="project" value="UniProtKB-KW"/>
</dbReference>
<keyword evidence="10" id="KW-0645">Protease</keyword>
<dbReference type="FunFam" id="3.30.160.60:FF:001397">
    <property type="entry name" value="Datilografo, isoform A"/>
    <property type="match status" value="1"/>
</dbReference>
<sequence>MIVEEQPTTSNVESVRNFVHIPSSYVINTAGTSKTFVVHEVYKVADSKKRKANPQESLHELSQPNRKRPRKSNVIYNTDFLCVPCQKTFGKKGSLKQHIRSYHSEPLPFHCDVCGKNFATEESLVRHVVNHDQRNKKFQCSECDKRYVHSKDRDRHFQTHHGVPAHTCGQCGMAFARRDHLLAHEMTHERRQSREVLLVGSNCPSRFYSDDVSSALGFFIFGGLRAFRSEYPHMTALGWTDPSTGKPDYACGGSLISDRFVVTAAHCGQNENKVPPDVVRLGDTNLATSEDDAFAQDIKIKRFIPHPSYKRTQKYFDIALIELEHAARLDAAVCPICLWTKDNLYKFSGGLQVTGFGITDYASDPSPTLQKATLNYYDYDQCNTMLPRPRSLFRGLSSDQFCAKTPQKDTCHGDSGGPIQIELSDVNKAIPFWPGYVDWIASNVNVTVDPMECARQSECLSSRKFSDSRLSPQNNSPFFRVELRRGGQSFKQCSGALIDYRHVVTSASCTKWNGQEPTQIEANDQLINITSIVRHPRYVAGKHYNDLAVLQLEKFYNPNKIYQIVAPACVWKNDRIPEPIVFYSGSGPDSSGSDSGKITSVPLKILTAFYLENGRCAANYSEKFKDELPGGFNNDFVCAENPVELVPGICQLEPGGPISNFRRDNVVPYVYGINTLGTECGGPGNLFVATRISSYYPWIESIVLNKTSRQTAERVDTADDEFSGNAIDVVSRSVVPYEDDLVSYVLPGLLATDHRLQPYGGQLVPGGLSPLATASVHTGFNDRLDSPVKITIYGAQLSHIPERPEDLLQTLSTIQLQSAHHVPPPRPSFIQSNSIEIVKSVELGAKQPSREIHFHQSPFRPQPQWSSHHHQTSFINHRRPYVTQPRPRLLVSNPSPYLGGQPSPPSFTIEKSIELYPDGRCTLGSGQAGRCLPRSLCPHGGGLSYCNGDLLTVCCPTI</sequence>
<evidence type="ECO:0000256" key="9">
    <source>
        <dbReference type="PROSITE-ProRule" id="PRU00042"/>
    </source>
</evidence>
<name>A0ABD1DMQ9_CULPP</name>
<evidence type="ECO:0000256" key="7">
    <source>
        <dbReference type="ARBA" id="ARBA00023180"/>
    </source>
</evidence>
<feature type="domain" description="C2H2-type" evidence="12">
    <location>
        <begin position="109"/>
        <end position="136"/>
    </location>
</feature>
<dbReference type="GO" id="GO:0006508">
    <property type="term" value="P:proteolysis"/>
    <property type="evidence" value="ECO:0007669"/>
    <property type="project" value="UniProtKB-KW"/>
</dbReference>
<dbReference type="InterPro" id="IPR009003">
    <property type="entry name" value="Peptidase_S1_PA"/>
</dbReference>
<feature type="domain" description="C2H2-type" evidence="12">
    <location>
        <begin position="80"/>
        <end position="108"/>
    </location>
</feature>
<dbReference type="SUPFAM" id="SSF57667">
    <property type="entry name" value="beta-beta-alpha zinc fingers"/>
    <property type="match status" value="2"/>
</dbReference>
<dbReference type="PROSITE" id="PS50157">
    <property type="entry name" value="ZINC_FINGER_C2H2_2"/>
    <property type="match status" value="4"/>
</dbReference>
<dbReference type="PROSITE" id="PS00135">
    <property type="entry name" value="TRYPSIN_SER"/>
    <property type="match status" value="1"/>
</dbReference>
<evidence type="ECO:0000256" key="8">
    <source>
        <dbReference type="ARBA" id="ARBA00024195"/>
    </source>
</evidence>
<dbReference type="GO" id="GO:0045087">
    <property type="term" value="P:innate immune response"/>
    <property type="evidence" value="ECO:0007669"/>
    <property type="project" value="UniProtKB-KW"/>
</dbReference>
<comment type="subcellular location">
    <subcellularLocation>
        <location evidence="1">Secreted</location>
    </subcellularLocation>
</comment>
<dbReference type="EMBL" id="JBEHCU010005220">
    <property type="protein sequence ID" value="KAL1400520.1"/>
    <property type="molecule type" value="Genomic_DNA"/>
</dbReference>
<dbReference type="Pfam" id="PF00096">
    <property type="entry name" value="zf-C2H2"/>
    <property type="match status" value="2"/>
</dbReference>
<dbReference type="Pfam" id="PF00089">
    <property type="entry name" value="Trypsin"/>
    <property type="match status" value="2"/>
</dbReference>
<dbReference type="InterPro" id="IPR043504">
    <property type="entry name" value="Peptidase_S1_PA_chymotrypsin"/>
</dbReference>
<keyword evidence="7" id="KW-0325">Glycoprotein</keyword>
<evidence type="ECO:0000256" key="11">
    <source>
        <dbReference type="SAM" id="MobiDB-lite"/>
    </source>
</evidence>
<dbReference type="PANTHER" id="PTHR24260">
    <property type="match status" value="1"/>
</dbReference>
<keyword evidence="5" id="KW-0391">Immunity</keyword>
<evidence type="ECO:0000256" key="6">
    <source>
        <dbReference type="ARBA" id="ARBA00023157"/>
    </source>
</evidence>
<feature type="compositionally biased region" description="Polar residues" evidence="11">
    <location>
        <begin position="54"/>
        <end position="64"/>
    </location>
</feature>
<dbReference type="Gene3D" id="3.30.160.60">
    <property type="entry name" value="Classic Zinc Finger"/>
    <property type="match status" value="2"/>
</dbReference>
<evidence type="ECO:0000256" key="4">
    <source>
        <dbReference type="ARBA" id="ARBA00022729"/>
    </source>
</evidence>
<dbReference type="InterPro" id="IPR001314">
    <property type="entry name" value="Peptidase_S1A"/>
</dbReference>
<feature type="domain" description="C2H2-type" evidence="12">
    <location>
        <begin position="138"/>
        <end position="165"/>
    </location>
</feature>
<keyword evidence="2" id="KW-0964">Secreted</keyword>
<dbReference type="GO" id="GO:0005576">
    <property type="term" value="C:extracellular region"/>
    <property type="evidence" value="ECO:0007669"/>
    <property type="project" value="UniProtKB-SubCell"/>
</dbReference>
<dbReference type="SUPFAM" id="SSF50494">
    <property type="entry name" value="Trypsin-like serine proteases"/>
    <property type="match status" value="2"/>
</dbReference>
<evidence type="ECO:0000256" key="3">
    <source>
        <dbReference type="ARBA" id="ARBA00022588"/>
    </source>
</evidence>
<dbReference type="Proteomes" id="UP001562425">
    <property type="component" value="Unassembled WGS sequence"/>
</dbReference>
<feature type="domain" description="Peptidase S1" evidence="13">
    <location>
        <begin position="220"/>
        <end position="445"/>
    </location>
</feature>
<comment type="similarity">
    <text evidence="8">Belongs to the peptidase S1 family. CLIP subfamily.</text>
</comment>
<proteinExistence type="inferred from homology"/>
<feature type="region of interest" description="Disordered" evidence="11">
    <location>
        <begin position="48"/>
        <end position="70"/>
    </location>
</feature>
<feature type="domain" description="C2H2-type" evidence="12">
    <location>
        <begin position="166"/>
        <end position="193"/>
    </location>
</feature>
<keyword evidence="9" id="KW-0862">Zinc</keyword>
<dbReference type="InterPro" id="IPR036236">
    <property type="entry name" value="Znf_C2H2_sf"/>
</dbReference>
<dbReference type="InterPro" id="IPR013087">
    <property type="entry name" value="Znf_C2H2_type"/>
</dbReference>
<dbReference type="AlphaFoldDB" id="A0ABD1DMQ9"/>
<dbReference type="InterPro" id="IPR033116">
    <property type="entry name" value="TRYPSIN_SER"/>
</dbReference>
<dbReference type="SMART" id="SM00355">
    <property type="entry name" value="ZnF_C2H2"/>
    <property type="match status" value="4"/>
</dbReference>
<dbReference type="GO" id="GO:0008236">
    <property type="term" value="F:serine-type peptidase activity"/>
    <property type="evidence" value="ECO:0007669"/>
    <property type="project" value="UniProtKB-KW"/>
</dbReference>
<dbReference type="PROSITE" id="PS00134">
    <property type="entry name" value="TRYPSIN_HIS"/>
    <property type="match status" value="1"/>
</dbReference>
<evidence type="ECO:0000256" key="10">
    <source>
        <dbReference type="RuleBase" id="RU363034"/>
    </source>
</evidence>
<keyword evidence="15" id="KW-1185">Reference proteome</keyword>
<feature type="domain" description="Peptidase S1" evidence="13">
    <location>
        <begin position="479"/>
        <end position="704"/>
    </location>
</feature>
<protein>
    <submittedName>
        <fullName evidence="14">Uncharacterized protein</fullName>
    </submittedName>
</protein>
<dbReference type="Gene3D" id="2.40.10.10">
    <property type="entry name" value="Trypsin-like serine proteases"/>
    <property type="match status" value="2"/>
</dbReference>
<dbReference type="PROSITE" id="PS50240">
    <property type="entry name" value="TRYPSIN_DOM"/>
    <property type="match status" value="2"/>
</dbReference>
<evidence type="ECO:0000256" key="5">
    <source>
        <dbReference type="ARBA" id="ARBA00022859"/>
    </source>
</evidence>
<dbReference type="InterPro" id="IPR051333">
    <property type="entry name" value="CLIP_Serine_Protease"/>
</dbReference>
<evidence type="ECO:0000313" key="14">
    <source>
        <dbReference type="EMBL" id="KAL1400520.1"/>
    </source>
</evidence>
<evidence type="ECO:0000256" key="1">
    <source>
        <dbReference type="ARBA" id="ARBA00004613"/>
    </source>
</evidence>
<evidence type="ECO:0000259" key="13">
    <source>
        <dbReference type="PROSITE" id="PS50240"/>
    </source>
</evidence>
<dbReference type="InterPro" id="IPR018114">
    <property type="entry name" value="TRYPSIN_HIS"/>
</dbReference>
<comment type="caution">
    <text evidence="14">The sequence shown here is derived from an EMBL/GenBank/DDBJ whole genome shotgun (WGS) entry which is preliminary data.</text>
</comment>
<reference evidence="14 15" key="1">
    <citation type="submission" date="2024-05" db="EMBL/GenBank/DDBJ databases">
        <title>Culex pipiens pipiens assembly and annotation.</title>
        <authorList>
            <person name="Alout H."/>
            <person name="Durand T."/>
        </authorList>
    </citation>
    <scope>NUCLEOTIDE SEQUENCE [LARGE SCALE GENOMIC DNA]</scope>
    <source>
        <strain evidence="14">HA-2024</strain>
        <tissue evidence="14">Whole body</tissue>
    </source>
</reference>
<dbReference type="InterPro" id="IPR001254">
    <property type="entry name" value="Trypsin_dom"/>
</dbReference>
<evidence type="ECO:0000313" key="15">
    <source>
        <dbReference type="Proteomes" id="UP001562425"/>
    </source>
</evidence>
<evidence type="ECO:0000259" key="12">
    <source>
        <dbReference type="PROSITE" id="PS50157"/>
    </source>
</evidence>
<keyword evidence="9" id="KW-0863">Zinc-finger</keyword>
<keyword evidence="3" id="KW-0399">Innate immunity</keyword>
<keyword evidence="6" id="KW-1015">Disulfide bond</keyword>
<keyword evidence="9" id="KW-0479">Metal-binding</keyword>